<dbReference type="Proteomes" id="UP000002710">
    <property type="component" value="Chromosome"/>
</dbReference>
<sequence>MDTRHPRIISASRRTDLPAFHTAWFIESLRQGRCQVPDPFNPARHRTISLLPQDVNGIVFWTRNAAPLAPWLHEVDARQIPYYFLWTITGYPRALEARTPDMQQAVDSFRSLAVRLGPARMIWRYDPVIITDITPAQWHEENFARLCAALKGCTQRCITSFVEPYVKTRRALAALARSGVHTHLPGEHAKAAMAAALHSIAANHNITLQTCCTPVTGIHASLPLAAPCVDAALLQRIGGNATGASATDKNQREHCLCAPSTDIGRYGTCRFGCVYCYARR</sequence>
<dbReference type="InterPro" id="IPR014998">
    <property type="entry name" value="DUF1848"/>
</dbReference>
<name>Q30XG0_OLEA2</name>
<dbReference type="HOGENOM" id="CLU_069130_0_0_7"/>
<dbReference type="KEGG" id="dde:Dde_2841"/>
<dbReference type="EMBL" id="CP000112">
    <property type="protein sequence ID" value="ABB39636.1"/>
    <property type="molecule type" value="Genomic_DNA"/>
</dbReference>
<gene>
    <name evidence="1" type="ordered locus">Dde_2841</name>
</gene>
<dbReference type="eggNOG" id="COG1533">
    <property type="taxonomic scope" value="Bacteria"/>
</dbReference>
<dbReference type="RefSeq" id="WP_011368640.1">
    <property type="nucleotide sequence ID" value="NC_007519.1"/>
</dbReference>
<organism evidence="1 2">
    <name type="scientific">Oleidesulfovibrio alaskensis (strain ATCC BAA-1058 / DSM 17464 / G20)</name>
    <name type="common">Desulfovibrio alaskensis</name>
    <dbReference type="NCBI Taxonomy" id="207559"/>
    <lineage>
        <taxon>Bacteria</taxon>
        <taxon>Pseudomonadati</taxon>
        <taxon>Thermodesulfobacteriota</taxon>
        <taxon>Desulfovibrionia</taxon>
        <taxon>Desulfovibrionales</taxon>
        <taxon>Desulfovibrionaceae</taxon>
        <taxon>Oleidesulfovibrio</taxon>
    </lineage>
</organism>
<keyword evidence="2" id="KW-1185">Reference proteome</keyword>
<evidence type="ECO:0008006" key="3">
    <source>
        <dbReference type="Google" id="ProtNLM"/>
    </source>
</evidence>
<dbReference type="STRING" id="207559.Dde_2841"/>
<accession>Q30XG0</accession>
<dbReference type="AlphaFoldDB" id="Q30XG0"/>
<dbReference type="DNASU" id="3757864"/>
<evidence type="ECO:0000313" key="1">
    <source>
        <dbReference type="EMBL" id="ABB39636.1"/>
    </source>
</evidence>
<proteinExistence type="predicted"/>
<dbReference type="Pfam" id="PF08902">
    <property type="entry name" value="DUF1848"/>
    <property type="match status" value="1"/>
</dbReference>
<evidence type="ECO:0000313" key="2">
    <source>
        <dbReference type="Proteomes" id="UP000002710"/>
    </source>
</evidence>
<reference evidence="1 2" key="1">
    <citation type="journal article" date="2011" name="J. Bacteriol.">
        <title>Complete genome sequence and updated annotation of Desulfovibrio alaskensis G20.</title>
        <authorList>
            <person name="Hauser L.J."/>
            <person name="Land M.L."/>
            <person name="Brown S.D."/>
            <person name="Larimer F."/>
            <person name="Keller K.L."/>
            <person name="Rapp-Giles B.J."/>
            <person name="Price M.N."/>
            <person name="Lin M."/>
            <person name="Bruce D.C."/>
            <person name="Detter J.C."/>
            <person name="Tapia R."/>
            <person name="Han C.S."/>
            <person name="Goodwin L.A."/>
            <person name="Cheng J.F."/>
            <person name="Pitluck S."/>
            <person name="Copeland A."/>
            <person name="Lucas S."/>
            <person name="Nolan M."/>
            <person name="Lapidus A.L."/>
            <person name="Palumbo A.V."/>
            <person name="Wall J.D."/>
        </authorList>
    </citation>
    <scope>NUCLEOTIDE SEQUENCE [LARGE SCALE GENOMIC DNA]</scope>
    <source>
        <strain evidence="2">ATCC BAA 1058 / DSM 17464 / G20</strain>
    </source>
</reference>
<protein>
    <recommendedName>
        <fullName evidence="3">DNA repair photolyase</fullName>
    </recommendedName>
</protein>